<dbReference type="InterPro" id="IPR000182">
    <property type="entry name" value="GNAT_dom"/>
</dbReference>
<dbReference type="Pfam" id="PF13673">
    <property type="entry name" value="Acetyltransf_10"/>
    <property type="match status" value="1"/>
</dbReference>
<organism evidence="2 3">
    <name type="scientific">Talaromyces amestolkiae</name>
    <dbReference type="NCBI Taxonomy" id="1196081"/>
    <lineage>
        <taxon>Eukaryota</taxon>
        <taxon>Fungi</taxon>
        <taxon>Dikarya</taxon>
        <taxon>Ascomycota</taxon>
        <taxon>Pezizomycotina</taxon>
        <taxon>Eurotiomycetes</taxon>
        <taxon>Eurotiomycetidae</taxon>
        <taxon>Eurotiales</taxon>
        <taxon>Trichocomaceae</taxon>
        <taxon>Talaromyces</taxon>
        <taxon>Talaromyces sect. Talaromyces</taxon>
    </lineage>
</organism>
<name>A0A364KWY5_TALAM</name>
<accession>A0A364KWY5</accession>
<evidence type="ECO:0000313" key="3">
    <source>
        <dbReference type="Proteomes" id="UP000249363"/>
    </source>
</evidence>
<dbReference type="PANTHER" id="PTHR42791">
    <property type="entry name" value="GNAT FAMILY ACETYLTRANSFERASE"/>
    <property type="match status" value="1"/>
</dbReference>
<dbReference type="RefSeq" id="XP_040732580.1">
    <property type="nucleotide sequence ID" value="XM_040876403.1"/>
</dbReference>
<dbReference type="AlphaFoldDB" id="A0A364KWY5"/>
<reference evidence="2 3" key="1">
    <citation type="journal article" date="2017" name="Biotechnol. Biofuels">
        <title>Differential beta-glucosidase expression as a function of carbon source availability in Talaromyces amestolkiae: a genomic and proteomic approach.</title>
        <authorList>
            <person name="de Eugenio L.I."/>
            <person name="Mendez-Liter J.A."/>
            <person name="Nieto-Dominguez M."/>
            <person name="Alonso L."/>
            <person name="Gil-Munoz J."/>
            <person name="Barriuso J."/>
            <person name="Prieto A."/>
            <person name="Martinez M.J."/>
        </authorList>
    </citation>
    <scope>NUCLEOTIDE SEQUENCE [LARGE SCALE GENOMIC DNA]</scope>
    <source>
        <strain evidence="2 3">CIB</strain>
    </source>
</reference>
<dbReference type="PROSITE" id="PS51186">
    <property type="entry name" value="GNAT"/>
    <property type="match status" value="1"/>
</dbReference>
<dbReference type="GeneID" id="63793292"/>
<feature type="domain" description="N-acetyltransferase" evidence="1">
    <location>
        <begin position="143"/>
        <end position="245"/>
    </location>
</feature>
<dbReference type="InterPro" id="IPR052523">
    <property type="entry name" value="Trichothecene_AcTrans"/>
</dbReference>
<dbReference type="Gene3D" id="3.40.630.30">
    <property type="match status" value="1"/>
</dbReference>
<protein>
    <recommendedName>
        <fullName evidence="1">N-acetyltransferase domain-containing protein</fullName>
    </recommendedName>
</protein>
<dbReference type="SUPFAM" id="SSF55729">
    <property type="entry name" value="Acyl-CoA N-acyltransferases (Nat)"/>
    <property type="match status" value="1"/>
</dbReference>
<dbReference type="PANTHER" id="PTHR42791:SF1">
    <property type="entry name" value="N-ACETYLTRANSFERASE DOMAIN-CONTAINING PROTEIN"/>
    <property type="match status" value="1"/>
</dbReference>
<dbReference type="InterPro" id="IPR016181">
    <property type="entry name" value="Acyl_CoA_acyltransferase"/>
</dbReference>
<proteinExistence type="predicted"/>
<sequence length="246" mass="28131">MRTPARPRFPPPIIKFAERDDIPELVRVWLAAERTDLLMFYHFPTEESRSEYAKEVIKQFEDNFDKPHLLVLKAVDPETKQITAMAVWQKRGYKFSPQSDDIFTAGGIILNRVLTSSSGGIVSNTDSKSLERYIASQFEHFLASWSRDSKHLYLALLMTDPRFQRRGIGTALLEWGHKYADEAGIPAFLIASPVGHPLYQHVGWKDVESPLRIDMSQWAAGAQGGDMGWGVYRYYYMLRMPKTAVS</sequence>
<dbReference type="GO" id="GO:0016747">
    <property type="term" value="F:acyltransferase activity, transferring groups other than amino-acyl groups"/>
    <property type="evidence" value="ECO:0007669"/>
    <property type="project" value="InterPro"/>
</dbReference>
<dbReference type="OrthoDB" id="2744543at2759"/>
<keyword evidence="3" id="KW-1185">Reference proteome</keyword>
<dbReference type="EMBL" id="MIKG01000006">
    <property type="protein sequence ID" value="RAO68064.1"/>
    <property type="molecule type" value="Genomic_DNA"/>
</dbReference>
<evidence type="ECO:0000259" key="1">
    <source>
        <dbReference type="PROSITE" id="PS51186"/>
    </source>
</evidence>
<dbReference type="CDD" id="cd04301">
    <property type="entry name" value="NAT_SF"/>
    <property type="match status" value="1"/>
</dbReference>
<evidence type="ECO:0000313" key="2">
    <source>
        <dbReference type="EMBL" id="RAO68064.1"/>
    </source>
</evidence>
<dbReference type="STRING" id="1196081.A0A364KWY5"/>
<gene>
    <name evidence="2" type="ORF">BHQ10_004076</name>
</gene>
<dbReference type="Proteomes" id="UP000249363">
    <property type="component" value="Unassembled WGS sequence"/>
</dbReference>
<comment type="caution">
    <text evidence="2">The sequence shown here is derived from an EMBL/GenBank/DDBJ whole genome shotgun (WGS) entry which is preliminary data.</text>
</comment>